<keyword evidence="9" id="KW-1185">Reference proteome</keyword>
<dbReference type="EMBL" id="PYGA01000004">
    <property type="protein sequence ID" value="PSK98883.1"/>
    <property type="molecule type" value="Genomic_DNA"/>
</dbReference>
<dbReference type="InterPro" id="IPR011766">
    <property type="entry name" value="TPP_enzyme_TPP-bd"/>
</dbReference>
<feature type="domain" description="Thiamine pyrophosphate enzyme central" evidence="5">
    <location>
        <begin position="185"/>
        <end position="320"/>
    </location>
</feature>
<keyword evidence="2 3" id="KW-0786">Thiamine pyrophosphate</keyword>
<dbReference type="CDD" id="cd02002">
    <property type="entry name" value="TPP_BFDC"/>
    <property type="match status" value="1"/>
</dbReference>
<evidence type="ECO:0000256" key="1">
    <source>
        <dbReference type="ARBA" id="ARBA00007812"/>
    </source>
</evidence>
<evidence type="ECO:0000313" key="9">
    <source>
        <dbReference type="Proteomes" id="UP000240542"/>
    </source>
</evidence>
<organism evidence="8 9">
    <name type="scientific">Murinocardiopsis flavida</name>
    <dbReference type="NCBI Taxonomy" id="645275"/>
    <lineage>
        <taxon>Bacteria</taxon>
        <taxon>Bacillati</taxon>
        <taxon>Actinomycetota</taxon>
        <taxon>Actinomycetes</taxon>
        <taxon>Streptosporangiales</taxon>
        <taxon>Nocardiopsidaceae</taxon>
        <taxon>Murinocardiopsis</taxon>
    </lineage>
</organism>
<dbReference type="SUPFAM" id="SSF52518">
    <property type="entry name" value="Thiamin diphosphate-binding fold (THDP-binding)"/>
    <property type="match status" value="2"/>
</dbReference>
<dbReference type="GO" id="GO:0003984">
    <property type="term" value="F:acetolactate synthase activity"/>
    <property type="evidence" value="ECO:0007669"/>
    <property type="project" value="TreeGrafter"/>
</dbReference>
<dbReference type="Gene3D" id="3.40.50.970">
    <property type="match status" value="2"/>
</dbReference>
<evidence type="ECO:0000256" key="2">
    <source>
        <dbReference type="ARBA" id="ARBA00023052"/>
    </source>
</evidence>
<gene>
    <name evidence="8" type="ORF">CLV63_104107</name>
</gene>
<dbReference type="GO" id="GO:0050660">
    <property type="term" value="F:flavin adenine dinucleotide binding"/>
    <property type="evidence" value="ECO:0007669"/>
    <property type="project" value="TreeGrafter"/>
</dbReference>
<evidence type="ECO:0000256" key="4">
    <source>
        <dbReference type="SAM" id="MobiDB-lite"/>
    </source>
</evidence>
<feature type="compositionally biased region" description="Pro residues" evidence="4">
    <location>
        <begin position="370"/>
        <end position="379"/>
    </location>
</feature>
<dbReference type="Pfam" id="PF02776">
    <property type="entry name" value="TPP_enzyme_N"/>
    <property type="match status" value="1"/>
</dbReference>
<dbReference type="Proteomes" id="UP000240542">
    <property type="component" value="Unassembled WGS sequence"/>
</dbReference>
<evidence type="ECO:0000259" key="5">
    <source>
        <dbReference type="Pfam" id="PF00205"/>
    </source>
</evidence>
<dbReference type="Pfam" id="PF02775">
    <property type="entry name" value="TPP_enzyme_C"/>
    <property type="match status" value="1"/>
</dbReference>
<dbReference type="InterPro" id="IPR029035">
    <property type="entry name" value="DHS-like_NAD/FAD-binding_dom"/>
</dbReference>
<proteinExistence type="inferred from homology"/>
<dbReference type="Pfam" id="PF00205">
    <property type="entry name" value="TPP_enzyme_M"/>
    <property type="match status" value="1"/>
</dbReference>
<name>A0A2P8DNV2_9ACTN</name>
<dbReference type="PROSITE" id="PS00187">
    <property type="entry name" value="TPP_ENZYMES"/>
    <property type="match status" value="1"/>
</dbReference>
<sequence length="563" mass="57652">MRDAAFGVMREYGLTTVFTNPGSTEIPFLTDLPEDLRVVLGLHEGSVVGMATGWAIARDRPALVLLHTTAGLGNAVGALATARVNRAPLVVLVGQQDRRHLALEPFLTGRLRGMAGDYPVSVAEPARADDVPAAIARAHHAAVHERGPALVVVPMDDWAAPADPAAVRAAPARAVTSAAPDDAAVAEVAALLNAAASPVLVAGAGNDTGAGWAALTVLAERLGCPVYQEAFAARAGFPQDHPAFAGMLPADRPRLRALLGGHDTVLAVGAPAFRQYAYTEGPLVRPGTRVAVVGDDPAQARHSAADLTVVTAIAPFVDRLAERVRARPGGPPGGVPARDPASSVAGAPRDSAAARPSGDAGTSPARHPARPAPGGPPGGAPLDPAHVLGALAERVTPDTVIVEETPSSRPELHALLPARRPLGFLSAAMGGLGFAVPAAIGLRMADPERPVVAVVGDGSCLYQVQALWSAARYGAGVLFVVLANGRYAVMDRLAEQHGGKPSWPGFEDVSVSALAAGLSCPARRITDWTGLTAALDRAVPTLAHRTEPLLLDVAVTAGTTFSP</sequence>
<feature type="domain" description="Thiamine pyrophosphate enzyme TPP-binding" evidence="6">
    <location>
        <begin position="413"/>
        <end position="553"/>
    </location>
</feature>
<dbReference type="SUPFAM" id="SSF52467">
    <property type="entry name" value="DHS-like NAD/FAD-binding domain"/>
    <property type="match status" value="1"/>
</dbReference>
<dbReference type="AlphaFoldDB" id="A0A2P8DNV2"/>
<dbReference type="Gene3D" id="3.40.50.1220">
    <property type="entry name" value="TPP-binding domain"/>
    <property type="match status" value="1"/>
</dbReference>
<dbReference type="CDD" id="cd07035">
    <property type="entry name" value="TPP_PYR_POX_like"/>
    <property type="match status" value="1"/>
</dbReference>
<dbReference type="InterPro" id="IPR045229">
    <property type="entry name" value="TPP_enz"/>
</dbReference>
<dbReference type="InterPro" id="IPR029061">
    <property type="entry name" value="THDP-binding"/>
</dbReference>
<feature type="domain" description="Thiamine pyrophosphate enzyme N-terminal TPP-binding" evidence="7">
    <location>
        <begin position="3"/>
        <end position="102"/>
    </location>
</feature>
<dbReference type="GO" id="GO:0000287">
    <property type="term" value="F:magnesium ion binding"/>
    <property type="evidence" value="ECO:0007669"/>
    <property type="project" value="InterPro"/>
</dbReference>
<dbReference type="PANTHER" id="PTHR18968:SF133">
    <property type="entry name" value="BENZOYLFORMATE DECARBOXYLASE"/>
    <property type="match status" value="1"/>
</dbReference>
<dbReference type="InterPro" id="IPR012000">
    <property type="entry name" value="Thiamin_PyroP_enz_cen_dom"/>
</dbReference>
<reference evidence="8 9" key="1">
    <citation type="submission" date="2018-03" db="EMBL/GenBank/DDBJ databases">
        <title>Genomic Encyclopedia of Archaeal and Bacterial Type Strains, Phase II (KMG-II): from individual species to whole genera.</title>
        <authorList>
            <person name="Goeker M."/>
        </authorList>
    </citation>
    <scope>NUCLEOTIDE SEQUENCE [LARGE SCALE GENOMIC DNA]</scope>
    <source>
        <strain evidence="8 9">DSM 45312</strain>
    </source>
</reference>
<dbReference type="PANTHER" id="PTHR18968">
    <property type="entry name" value="THIAMINE PYROPHOSPHATE ENZYMES"/>
    <property type="match status" value="1"/>
</dbReference>
<protein>
    <submittedName>
        <fullName evidence="8">Benzoylformate decarboxylase</fullName>
    </submittedName>
</protein>
<evidence type="ECO:0000313" key="8">
    <source>
        <dbReference type="EMBL" id="PSK98883.1"/>
    </source>
</evidence>
<dbReference type="InterPro" id="IPR000399">
    <property type="entry name" value="TPP-bd_CS"/>
</dbReference>
<feature type="region of interest" description="Disordered" evidence="4">
    <location>
        <begin position="325"/>
        <end position="385"/>
    </location>
</feature>
<comment type="caution">
    <text evidence="8">The sequence shown here is derived from an EMBL/GenBank/DDBJ whole genome shotgun (WGS) entry which is preliminary data.</text>
</comment>
<evidence type="ECO:0000259" key="7">
    <source>
        <dbReference type="Pfam" id="PF02776"/>
    </source>
</evidence>
<dbReference type="GO" id="GO:0030976">
    <property type="term" value="F:thiamine pyrophosphate binding"/>
    <property type="evidence" value="ECO:0007669"/>
    <property type="project" value="InterPro"/>
</dbReference>
<dbReference type="InterPro" id="IPR012001">
    <property type="entry name" value="Thiamin_PyroP_enz_TPP-bd_dom"/>
</dbReference>
<accession>A0A2P8DNV2</accession>
<comment type="similarity">
    <text evidence="1 3">Belongs to the TPP enzyme family.</text>
</comment>
<evidence type="ECO:0000256" key="3">
    <source>
        <dbReference type="RuleBase" id="RU362132"/>
    </source>
</evidence>
<evidence type="ECO:0000259" key="6">
    <source>
        <dbReference type="Pfam" id="PF02775"/>
    </source>
</evidence>